<evidence type="ECO:0000313" key="1">
    <source>
        <dbReference type="EMBL" id="ARV77431.1"/>
    </source>
</evidence>
<protein>
    <submittedName>
        <fullName evidence="1">Uncharacterized protein</fullName>
    </submittedName>
</protein>
<dbReference type="Proteomes" id="UP000224829">
    <property type="component" value="Segment"/>
</dbReference>
<reference evidence="1 2" key="1">
    <citation type="submission" date="2017-05" db="EMBL/GenBank/DDBJ databases">
        <authorList>
            <person name="Song R."/>
            <person name="Chenine A.L."/>
            <person name="Ruprecht R.M."/>
        </authorList>
    </citation>
    <scope>NUCLEOTIDE SEQUENCE [LARGE SCALE GENOMIC DNA]</scope>
</reference>
<proteinExistence type="predicted"/>
<name>A0A1Y0SV83_9CAUD</name>
<organism evidence="1 2">
    <name type="scientific">Pseudomonas phage Noxifer</name>
    <dbReference type="NCBI Taxonomy" id="2006684"/>
    <lineage>
        <taxon>Viruses</taxon>
        <taxon>Duplodnaviria</taxon>
        <taxon>Heunggongvirae</taxon>
        <taxon>Uroviricota</taxon>
        <taxon>Caudoviricetes</taxon>
        <taxon>Chimalliviridae</taxon>
        <taxon>Noxifervirus</taxon>
        <taxon>Noxifervirus noxifer</taxon>
    </lineage>
</organism>
<evidence type="ECO:0000313" key="2">
    <source>
        <dbReference type="Proteomes" id="UP000224829"/>
    </source>
</evidence>
<sequence>MKLEELLAKGIRTQDSGQFLRSAGMGIGEDTFEILRAYALYSRCERMVWVAGSLIRTRLLNREYLGTPKEFKRTQNTDPRIFGQIRYADVYCFGDSKLYNKDTLIAVTLDKEDNVIEYCGVRIDTDREESCRMKSATK</sequence>
<dbReference type="EMBL" id="MF063068">
    <property type="protein sequence ID" value="ARV77431.1"/>
    <property type="molecule type" value="Genomic_DNA"/>
</dbReference>
<accession>A0A1Y0SV83</accession>
<keyword evidence="2" id="KW-1185">Reference proteome</keyword>
<gene>
    <name evidence="1" type="ORF">NOXIFER_266</name>
</gene>